<dbReference type="InterPro" id="IPR052940">
    <property type="entry name" value="Carb_Esterase_6"/>
</dbReference>
<dbReference type="Gene3D" id="3.40.50.1110">
    <property type="entry name" value="SGNH hydrolase"/>
    <property type="match status" value="1"/>
</dbReference>
<dbReference type="InterPro" id="IPR036514">
    <property type="entry name" value="SGNH_hydro_sf"/>
</dbReference>
<evidence type="ECO:0000256" key="1">
    <source>
        <dbReference type="ARBA" id="ARBA00022801"/>
    </source>
</evidence>
<name>A0ABN1HY64_9SPHN</name>
<accession>A0ABN1HY64</accession>
<sequence length="241" mass="26109">MDVYVLAGQSNMSGRGRLADLAPAERIADPRIRLYGNDGRWRDALDPLDDAANQVDPVSADPQAAVGPGLPFARSLLRMRGHRVGLVPCAKGGSAIAAWVPGADRSTLYGSCAARVRDAKGRLAGLLWYQGESDTRGATSHTWRSGFAAIVAAFRNDWNAPRLPIVFVQIADRPRIGADRYPDWTVVQAEQARVSLPCVAMVSTRTLRRNPDDLHLTTDAQRILGLRLAKAMATLQRQGCG</sequence>
<dbReference type="PANTHER" id="PTHR31988:SF19">
    <property type="entry name" value="9-O-ACETYL-N-ACETYLNEURAMINIC ACID DEACETYLASE-RELATED"/>
    <property type="match status" value="1"/>
</dbReference>
<dbReference type="Proteomes" id="UP001500238">
    <property type="component" value="Unassembled WGS sequence"/>
</dbReference>
<dbReference type="PANTHER" id="PTHR31988">
    <property type="entry name" value="ESTERASE, PUTATIVE (DUF303)-RELATED"/>
    <property type="match status" value="1"/>
</dbReference>
<dbReference type="EMBL" id="BAAAES010000009">
    <property type="protein sequence ID" value="GAA0673162.1"/>
    <property type="molecule type" value="Genomic_DNA"/>
</dbReference>
<dbReference type="SUPFAM" id="SSF52266">
    <property type="entry name" value="SGNH hydrolase"/>
    <property type="match status" value="1"/>
</dbReference>
<comment type="caution">
    <text evidence="3">The sequence shown here is derived from an EMBL/GenBank/DDBJ whole genome shotgun (WGS) entry which is preliminary data.</text>
</comment>
<dbReference type="RefSeq" id="WP_163958322.1">
    <property type="nucleotide sequence ID" value="NZ_BAAAES010000009.1"/>
</dbReference>
<gene>
    <name evidence="3" type="ORF">GCM10009102_25910</name>
</gene>
<protein>
    <submittedName>
        <fullName evidence="3">Sialate O-acetylesterase</fullName>
    </submittedName>
</protein>
<feature type="domain" description="Sialate O-acetylesterase" evidence="2">
    <location>
        <begin position="2"/>
        <end position="233"/>
    </location>
</feature>
<dbReference type="InterPro" id="IPR005181">
    <property type="entry name" value="SASA"/>
</dbReference>
<evidence type="ECO:0000313" key="3">
    <source>
        <dbReference type="EMBL" id="GAA0673162.1"/>
    </source>
</evidence>
<keyword evidence="1" id="KW-0378">Hydrolase</keyword>
<organism evidence="3 4">
    <name type="scientific">Sphingomonas insulae</name>
    <dbReference type="NCBI Taxonomy" id="424800"/>
    <lineage>
        <taxon>Bacteria</taxon>
        <taxon>Pseudomonadati</taxon>
        <taxon>Pseudomonadota</taxon>
        <taxon>Alphaproteobacteria</taxon>
        <taxon>Sphingomonadales</taxon>
        <taxon>Sphingomonadaceae</taxon>
        <taxon>Sphingomonas</taxon>
    </lineage>
</organism>
<proteinExistence type="predicted"/>
<keyword evidence="4" id="KW-1185">Reference proteome</keyword>
<evidence type="ECO:0000259" key="2">
    <source>
        <dbReference type="Pfam" id="PF03629"/>
    </source>
</evidence>
<evidence type="ECO:0000313" key="4">
    <source>
        <dbReference type="Proteomes" id="UP001500238"/>
    </source>
</evidence>
<reference evidence="3 4" key="1">
    <citation type="journal article" date="2019" name="Int. J. Syst. Evol. Microbiol.">
        <title>The Global Catalogue of Microorganisms (GCM) 10K type strain sequencing project: providing services to taxonomists for standard genome sequencing and annotation.</title>
        <authorList>
            <consortium name="The Broad Institute Genomics Platform"/>
            <consortium name="The Broad Institute Genome Sequencing Center for Infectious Disease"/>
            <person name="Wu L."/>
            <person name="Ma J."/>
        </authorList>
    </citation>
    <scope>NUCLEOTIDE SEQUENCE [LARGE SCALE GENOMIC DNA]</scope>
    <source>
        <strain evidence="3 4">JCM 14603</strain>
    </source>
</reference>
<dbReference type="Pfam" id="PF03629">
    <property type="entry name" value="SASA"/>
    <property type="match status" value="1"/>
</dbReference>